<comment type="caution">
    <text evidence="3">The sequence shown here is derived from an EMBL/GenBank/DDBJ whole genome shotgun (WGS) entry which is preliminary data.</text>
</comment>
<keyword evidence="4" id="KW-1185">Reference proteome</keyword>
<dbReference type="InterPro" id="IPR012434">
    <property type="entry name" value="DUF1631"/>
</dbReference>
<feature type="compositionally biased region" description="Basic and acidic residues" evidence="2">
    <location>
        <begin position="215"/>
        <end position="232"/>
    </location>
</feature>
<evidence type="ECO:0000256" key="2">
    <source>
        <dbReference type="SAM" id="MobiDB-lite"/>
    </source>
</evidence>
<evidence type="ECO:0000313" key="3">
    <source>
        <dbReference type="EMBL" id="MEJ1248483.1"/>
    </source>
</evidence>
<dbReference type="AlphaFoldDB" id="A0AAW9QW56"/>
<evidence type="ECO:0000256" key="1">
    <source>
        <dbReference type="SAM" id="Coils"/>
    </source>
</evidence>
<dbReference type="Pfam" id="PF07793">
    <property type="entry name" value="DUF1631"/>
    <property type="match status" value="1"/>
</dbReference>
<dbReference type="EMBL" id="JBBDHC010000002">
    <property type="protein sequence ID" value="MEJ1248483.1"/>
    <property type="molecule type" value="Genomic_DNA"/>
</dbReference>
<feature type="coiled-coil region" evidence="1">
    <location>
        <begin position="41"/>
        <end position="68"/>
    </location>
</feature>
<accession>A0AAW9QW56</accession>
<dbReference type="Proteomes" id="UP001364472">
    <property type="component" value="Unassembled WGS sequence"/>
</dbReference>
<evidence type="ECO:0000313" key="4">
    <source>
        <dbReference type="Proteomes" id="UP001364472"/>
    </source>
</evidence>
<protein>
    <submittedName>
        <fullName evidence="3">DUF1631 domain-containing protein</fullName>
    </submittedName>
</protein>
<sequence length="748" mass="82792">MLVSIRMRAIKRLSGLVAEVLDKADDTLFDFVQRGDGSISSQDYFDAMRELRKQRQEIEQRFAEHLISAFVALERRTPLIVDLQRNLAESQELSLMSEDQLEEQLGTGMIATALSRQFGPLLGQLNYRMGIIAGMDELDEKANPIAPPHVAFAFRHSMQTSEVSIRIKVLLFKLYEREMGHGLAAFYNETNRALVDAGIAPEIKPTYMRMPQAARDSRPRGPEELPGDDPHAAEAAGYGTVQMAAPPAGTRYVPVPETAAERSIFASLHELLSGYRRMRSLADGASDAHAGHGAGEGAPQMSANEVLSVLSLFQNEMPAGLQEAVSDPNASITQHIKRELLKGAERLGVSPGSRMAASDEDSIDLVGMLFDVLLDERDFNTDSRQLIGRLIVPFVKVAMLDRRMFLQKTHPARRLLNALAEACEGNTGQAPQERELMTRVERTIDQLVAEFNEDIAIFEALEQEFREFIENHRRRVALAERRTAEAQRGKERLEQARVTSLEDLRALLERHGDLPPAIEAFLRRYWTHHLTLCALRDETGSTGKYAEAVAVGEDLAGLLKLDNAVNRAERLAAMRPRLQPILVSAGCAGSAVEDVMVSLRHALGDEEIALPQAEDGVVEDAAVAALERNAPPAAVPDSEVPVAIDEPEGPALEFDEADADRVRKLQVGTWIQFTEENGTVVPAKLSWVSPISNRMLFVNRRGLRYCVASPEELAAMMREKRLNIRQNDEAFEHAMSQVLGKLRAGGRA</sequence>
<reference evidence="3 4" key="1">
    <citation type="journal article" date="2016" name="Antonie Van Leeuwenhoek">
        <title>Denitratimonas tolerans gen. nov., sp. nov., a denitrifying bacterium isolated from a bioreactor for tannery wastewater treatment.</title>
        <authorList>
            <person name="Han S.I."/>
            <person name="Kim J.O."/>
            <person name="Lee Y.R."/>
            <person name="Ekpeghere K.I."/>
            <person name="Koh S.C."/>
            <person name="Whang K.S."/>
        </authorList>
    </citation>
    <scope>NUCLEOTIDE SEQUENCE [LARGE SCALE GENOMIC DNA]</scope>
    <source>
        <strain evidence="3 4">KACC 17565</strain>
    </source>
</reference>
<keyword evidence="1" id="KW-0175">Coiled coil</keyword>
<feature type="coiled-coil region" evidence="1">
    <location>
        <begin position="469"/>
        <end position="510"/>
    </location>
</feature>
<name>A0AAW9QW56_9GAMM</name>
<gene>
    <name evidence="3" type="ORF">WB794_02155</name>
</gene>
<feature type="region of interest" description="Disordered" evidence="2">
    <location>
        <begin position="211"/>
        <end position="234"/>
    </location>
</feature>
<organism evidence="3 4">
    <name type="scientific">Denitratimonas tolerans</name>
    <dbReference type="NCBI Taxonomy" id="1338420"/>
    <lineage>
        <taxon>Bacteria</taxon>
        <taxon>Pseudomonadati</taxon>
        <taxon>Pseudomonadota</taxon>
        <taxon>Gammaproteobacteria</taxon>
        <taxon>Lysobacterales</taxon>
        <taxon>Lysobacteraceae</taxon>
        <taxon>Denitratimonas</taxon>
    </lineage>
</organism>
<proteinExistence type="predicted"/>